<reference evidence="1 2" key="1">
    <citation type="journal article" date="2021" name="Plant Biotechnol. J.">
        <title>Multi-omics assisted identification of the key and species-specific regulatory components of drought-tolerant mechanisms in Gossypium stocksii.</title>
        <authorList>
            <person name="Yu D."/>
            <person name="Ke L."/>
            <person name="Zhang D."/>
            <person name="Wu Y."/>
            <person name="Sun Y."/>
            <person name="Mei J."/>
            <person name="Sun J."/>
            <person name="Sun Y."/>
        </authorList>
    </citation>
    <scope>NUCLEOTIDE SEQUENCE [LARGE SCALE GENOMIC DNA]</scope>
    <source>
        <strain evidence="2">cv. E1</strain>
        <tissue evidence="1">Leaf</tissue>
    </source>
</reference>
<evidence type="ECO:0000313" key="1">
    <source>
        <dbReference type="EMBL" id="KAH1056706.1"/>
    </source>
</evidence>
<accession>A0A9D3ZPI7</accession>
<protein>
    <submittedName>
        <fullName evidence="1">Uncharacterized protein</fullName>
    </submittedName>
</protein>
<dbReference type="AlphaFoldDB" id="A0A9D3ZPI7"/>
<evidence type="ECO:0000313" key="2">
    <source>
        <dbReference type="Proteomes" id="UP000828251"/>
    </source>
</evidence>
<sequence>MKIKSRSNFVIQKLMMKALQAHTKGKNIKIHFLGYKKIKKPYLGSIPSYMKIQRFKKIKIPNLGILAPTNQILELEQHGLH</sequence>
<dbReference type="EMBL" id="JAIQCV010000010">
    <property type="protein sequence ID" value="KAH1056706.1"/>
    <property type="molecule type" value="Genomic_DNA"/>
</dbReference>
<comment type="caution">
    <text evidence="1">The sequence shown here is derived from an EMBL/GenBank/DDBJ whole genome shotgun (WGS) entry which is preliminary data.</text>
</comment>
<name>A0A9D3ZPI7_9ROSI</name>
<gene>
    <name evidence="1" type="ORF">J1N35_034771</name>
</gene>
<dbReference type="Proteomes" id="UP000828251">
    <property type="component" value="Unassembled WGS sequence"/>
</dbReference>
<keyword evidence="2" id="KW-1185">Reference proteome</keyword>
<organism evidence="1 2">
    <name type="scientific">Gossypium stocksii</name>
    <dbReference type="NCBI Taxonomy" id="47602"/>
    <lineage>
        <taxon>Eukaryota</taxon>
        <taxon>Viridiplantae</taxon>
        <taxon>Streptophyta</taxon>
        <taxon>Embryophyta</taxon>
        <taxon>Tracheophyta</taxon>
        <taxon>Spermatophyta</taxon>
        <taxon>Magnoliopsida</taxon>
        <taxon>eudicotyledons</taxon>
        <taxon>Gunneridae</taxon>
        <taxon>Pentapetalae</taxon>
        <taxon>rosids</taxon>
        <taxon>malvids</taxon>
        <taxon>Malvales</taxon>
        <taxon>Malvaceae</taxon>
        <taxon>Malvoideae</taxon>
        <taxon>Gossypium</taxon>
    </lineage>
</organism>
<proteinExistence type="predicted"/>